<proteinExistence type="predicted"/>
<reference evidence="1 2" key="1">
    <citation type="submission" date="2022-04" db="EMBL/GenBank/DDBJ databases">
        <title>Identification of a novel bacterium isolated from mangrove sediments.</title>
        <authorList>
            <person name="Pan X."/>
        </authorList>
    </citation>
    <scope>NUCLEOTIDE SEQUENCE [LARGE SCALE GENOMIC DNA]</scope>
    <source>
        <strain evidence="1 2">B2638</strain>
    </source>
</reference>
<dbReference type="InterPro" id="IPR008183">
    <property type="entry name" value="Aldose_1/G6P_1-epimerase"/>
</dbReference>
<comment type="caution">
    <text evidence="1">The sequence shown here is derived from an EMBL/GenBank/DDBJ whole genome shotgun (WGS) entry which is preliminary data.</text>
</comment>
<protein>
    <submittedName>
        <fullName evidence="1">Aldose 1-epimerase</fullName>
    </submittedName>
</protein>
<organism evidence="1 2">
    <name type="scientific">Novosphingobium beihaiensis</name>
    <dbReference type="NCBI Taxonomy" id="2930389"/>
    <lineage>
        <taxon>Bacteria</taxon>
        <taxon>Pseudomonadati</taxon>
        <taxon>Pseudomonadota</taxon>
        <taxon>Alphaproteobacteria</taxon>
        <taxon>Sphingomonadales</taxon>
        <taxon>Sphingomonadaceae</taxon>
        <taxon>Novosphingobium</taxon>
    </lineage>
</organism>
<accession>A0ABT0BQ73</accession>
<dbReference type="SUPFAM" id="SSF74650">
    <property type="entry name" value="Galactose mutarotase-like"/>
    <property type="match status" value="1"/>
</dbReference>
<name>A0ABT0BQ73_9SPHN</name>
<evidence type="ECO:0000313" key="2">
    <source>
        <dbReference type="Proteomes" id="UP001202281"/>
    </source>
</evidence>
<dbReference type="EMBL" id="JALHLG010000011">
    <property type="protein sequence ID" value="MCJ2187207.1"/>
    <property type="molecule type" value="Genomic_DNA"/>
</dbReference>
<sequence length="277" mass="30163">MRIAAGDWQLDLDPHRGGMIRALTRQGRDILRPMPEGSTEPFESACFPLAPYVNRIAHGRFAWDGTAYTLAPNHEGQAHPLHGTAWLGAWDIEADDAHSVTQVHHHKAGTGWDWPFTLRQALSLSPDGLEARLELHNTGSRAMPVGLGFHPWFARSAVTAIAFEAEAVWLADADMLPTQTAPADALGDWSRGAGLERPDLVDHCYAGWGGALRISRTDGDVLLEGDAAPFLHLYVPPGEDFFCAEPQSTMPDAVNRMPPAPLSPGEMASIAMRIRNV</sequence>
<keyword evidence="2" id="KW-1185">Reference proteome</keyword>
<evidence type="ECO:0000313" key="1">
    <source>
        <dbReference type="EMBL" id="MCJ2187207.1"/>
    </source>
</evidence>
<dbReference type="Gene3D" id="2.70.98.10">
    <property type="match status" value="1"/>
</dbReference>
<dbReference type="Proteomes" id="UP001202281">
    <property type="component" value="Unassembled WGS sequence"/>
</dbReference>
<dbReference type="CDD" id="cd09021">
    <property type="entry name" value="Aldose_epim_Ec_YphB"/>
    <property type="match status" value="1"/>
</dbReference>
<gene>
    <name evidence="1" type="ORF">MTR66_10335</name>
</gene>
<dbReference type="Pfam" id="PF01263">
    <property type="entry name" value="Aldose_epim"/>
    <property type="match status" value="1"/>
</dbReference>
<dbReference type="InterPro" id="IPR014718">
    <property type="entry name" value="GH-type_carb-bd"/>
</dbReference>
<dbReference type="InterPro" id="IPR011013">
    <property type="entry name" value="Gal_mutarotase_sf_dom"/>
</dbReference>
<dbReference type="RefSeq" id="WP_243920610.1">
    <property type="nucleotide sequence ID" value="NZ_JALHLG010000011.1"/>
</dbReference>